<dbReference type="EMBL" id="BK001815">
    <property type="protein sequence ID" value="DAA02659.1"/>
    <property type="molecule type" value="Genomic_DNA"/>
</dbReference>
<organism evidence="2">
    <name type="scientific">Drosophila melanogaster</name>
    <name type="common">Fruit fly</name>
    <dbReference type="NCBI Taxonomy" id="7227"/>
    <lineage>
        <taxon>Eukaryota</taxon>
        <taxon>Metazoa</taxon>
        <taxon>Ecdysozoa</taxon>
        <taxon>Arthropoda</taxon>
        <taxon>Hexapoda</taxon>
        <taxon>Insecta</taxon>
        <taxon>Pterygota</taxon>
        <taxon>Neoptera</taxon>
        <taxon>Endopterygota</taxon>
        <taxon>Diptera</taxon>
        <taxon>Brachycera</taxon>
        <taxon>Muscomorpha</taxon>
        <taxon>Ephydroidea</taxon>
        <taxon>Drosophilidae</taxon>
        <taxon>Drosophila</taxon>
        <taxon>Sophophora</taxon>
    </lineage>
</organism>
<name>Q6IM51_DROME</name>
<proteinExistence type="predicted"/>
<reference evidence="2" key="1">
    <citation type="journal article" date="2003" name="Genome Biol.">
        <title>An integrated gene annotation and transcriptional profiling approach towards the full gene content of the Drosophila genome.</title>
        <authorList>
            <person name="Hild M."/>
            <person name="Beckmann B."/>
            <person name="Haas S.A."/>
            <person name="Koch B."/>
            <person name="Solovyev V."/>
            <person name="Busold C."/>
            <person name="Fellenberg K."/>
            <person name="Boutros M."/>
            <person name="Vingron M."/>
            <person name="Sauer F."/>
            <person name="Hoheisel J.D."/>
            <person name="Paro R."/>
        </authorList>
    </citation>
    <scope>NUCLEOTIDE SEQUENCE</scope>
</reference>
<evidence type="ECO:0000256" key="1">
    <source>
        <dbReference type="SAM" id="MobiDB-lite"/>
    </source>
</evidence>
<gene>
    <name evidence="2" type="ORF">HDC07475</name>
</gene>
<sequence>MTSPLADIAHPPRRPSRPSRPSRPAFGMGVIYGIRSRFGVPHSHYQPATSMTRYAFQKLPCATCRVSGVRVCKQLHCHVLFTIKTTGHQGAGAGRLCTFHTEQRLEVLEGGTRTQSPTLQGVQMCILDVLT</sequence>
<feature type="region of interest" description="Disordered" evidence="1">
    <location>
        <begin position="1"/>
        <end position="25"/>
    </location>
</feature>
<evidence type="ECO:0000313" key="2">
    <source>
        <dbReference type="EMBL" id="DAA02659.1"/>
    </source>
</evidence>
<accession>Q6IM51</accession>
<protein>
    <submittedName>
        <fullName evidence="2">HDC07475</fullName>
    </submittedName>
</protein>
<dbReference type="AlphaFoldDB" id="Q6IM51"/>